<gene>
    <name evidence="1" type="ORF">SeMB42_g03207</name>
</gene>
<accession>A0A507D8M5</accession>
<evidence type="ECO:0000313" key="2">
    <source>
        <dbReference type="Proteomes" id="UP000317494"/>
    </source>
</evidence>
<proteinExistence type="predicted"/>
<organism evidence="1 2">
    <name type="scientific">Synchytrium endobioticum</name>
    <dbReference type="NCBI Taxonomy" id="286115"/>
    <lineage>
        <taxon>Eukaryota</taxon>
        <taxon>Fungi</taxon>
        <taxon>Fungi incertae sedis</taxon>
        <taxon>Chytridiomycota</taxon>
        <taxon>Chytridiomycota incertae sedis</taxon>
        <taxon>Chytridiomycetes</taxon>
        <taxon>Synchytriales</taxon>
        <taxon>Synchytriaceae</taxon>
        <taxon>Synchytrium</taxon>
    </lineage>
</organism>
<dbReference type="AlphaFoldDB" id="A0A507D8M5"/>
<comment type="caution">
    <text evidence="1">The sequence shown here is derived from an EMBL/GenBank/DDBJ whole genome shotgun (WGS) entry which is preliminary data.</text>
</comment>
<protein>
    <submittedName>
        <fullName evidence="1">Uncharacterized protein</fullName>
    </submittedName>
</protein>
<keyword evidence="2" id="KW-1185">Reference proteome</keyword>
<dbReference type="Proteomes" id="UP000317494">
    <property type="component" value="Unassembled WGS sequence"/>
</dbReference>
<name>A0A507D8M5_9FUNG</name>
<sequence>MVFLSASAAGNSEEDELAQRFKKLGAYANGYRLVANRGMFMEFLDHVKRMAATFEPIHNYLDPKLKESDYSVVTEDLEYLKYLRILVTTEKLPWVSSAVPGQRKFPFLENYSDHYKAYHEYLRLVKNCATLFRKHMNNVVSQLNKAHIKLNPKICRNAYLGDEPDMTTVRRIISNEVFIWGNVLKEGSKPDSFTLKSILSKYRPICEYFSQLMNVQDTVELLHCPFQSSFLTNVALT</sequence>
<reference evidence="1 2" key="1">
    <citation type="journal article" date="2019" name="Sci. Rep.">
        <title>Comparative genomics of chytrid fungi reveal insights into the obligate biotrophic and pathogenic lifestyle of Synchytrium endobioticum.</title>
        <authorList>
            <person name="van de Vossenberg B.T.L.H."/>
            <person name="Warris S."/>
            <person name="Nguyen H.D.T."/>
            <person name="van Gent-Pelzer M.P.E."/>
            <person name="Joly D.L."/>
            <person name="van de Geest H.C."/>
            <person name="Bonants P.J.M."/>
            <person name="Smith D.S."/>
            <person name="Levesque C.A."/>
            <person name="van der Lee T.A.J."/>
        </authorList>
    </citation>
    <scope>NUCLEOTIDE SEQUENCE [LARGE SCALE GENOMIC DNA]</scope>
    <source>
        <strain evidence="1 2">MB42</strain>
    </source>
</reference>
<dbReference type="EMBL" id="QEAN01000110">
    <property type="protein sequence ID" value="TPX47781.1"/>
    <property type="molecule type" value="Genomic_DNA"/>
</dbReference>
<evidence type="ECO:0000313" key="1">
    <source>
        <dbReference type="EMBL" id="TPX47781.1"/>
    </source>
</evidence>
<dbReference type="VEuPathDB" id="FungiDB:SeMB42_g03207"/>